<dbReference type="AlphaFoldDB" id="A0AAV1I4A2"/>
<dbReference type="Proteomes" id="UP001314263">
    <property type="component" value="Unassembled WGS sequence"/>
</dbReference>
<dbReference type="FunFam" id="1.10.472.80:FF:000009">
    <property type="entry name" value="TBC1 domain family member 13"/>
    <property type="match status" value="1"/>
</dbReference>
<dbReference type="GO" id="GO:0006886">
    <property type="term" value="P:intracellular protein transport"/>
    <property type="evidence" value="ECO:0007669"/>
    <property type="project" value="TreeGrafter"/>
</dbReference>
<dbReference type="PANTHER" id="PTHR22957:SF27">
    <property type="entry name" value="TBC1 DOMAIN FAMILY MEMBER 13"/>
    <property type="match status" value="1"/>
</dbReference>
<accession>A0AAV1I4A2</accession>
<feature type="compositionally biased region" description="Low complexity" evidence="1">
    <location>
        <begin position="85"/>
        <end position="95"/>
    </location>
</feature>
<comment type="caution">
    <text evidence="3">The sequence shown here is derived from an EMBL/GenBank/DDBJ whole genome shotgun (WGS) entry which is preliminary data.</text>
</comment>
<dbReference type="PANTHER" id="PTHR22957">
    <property type="entry name" value="TBC1 DOMAIN FAMILY MEMBER GTPASE-ACTIVATING PROTEIN"/>
    <property type="match status" value="1"/>
</dbReference>
<evidence type="ECO:0000313" key="3">
    <source>
        <dbReference type="EMBL" id="CAK0773869.1"/>
    </source>
</evidence>
<dbReference type="EMBL" id="CAUYUE010000005">
    <property type="protein sequence ID" value="CAK0773869.1"/>
    <property type="molecule type" value="Genomic_DNA"/>
</dbReference>
<evidence type="ECO:0000313" key="4">
    <source>
        <dbReference type="Proteomes" id="UP001314263"/>
    </source>
</evidence>
<dbReference type="Gene3D" id="1.10.472.80">
    <property type="entry name" value="Ypt/Rab-GAP domain of gyp1p, domain 3"/>
    <property type="match status" value="1"/>
</dbReference>
<proteinExistence type="predicted"/>
<evidence type="ECO:0000256" key="1">
    <source>
        <dbReference type="SAM" id="MobiDB-lite"/>
    </source>
</evidence>
<dbReference type="GO" id="GO:0005096">
    <property type="term" value="F:GTPase activator activity"/>
    <property type="evidence" value="ECO:0007669"/>
    <property type="project" value="TreeGrafter"/>
</dbReference>
<organism evidence="3 4">
    <name type="scientific">Coccomyxa viridis</name>
    <dbReference type="NCBI Taxonomy" id="1274662"/>
    <lineage>
        <taxon>Eukaryota</taxon>
        <taxon>Viridiplantae</taxon>
        <taxon>Chlorophyta</taxon>
        <taxon>core chlorophytes</taxon>
        <taxon>Trebouxiophyceae</taxon>
        <taxon>Trebouxiophyceae incertae sedis</taxon>
        <taxon>Coccomyxaceae</taxon>
        <taxon>Coccomyxa</taxon>
    </lineage>
</organism>
<dbReference type="SUPFAM" id="SSF47923">
    <property type="entry name" value="Ypt/Rab-GAP domain of gyp1p"/>
    <property type="match status" value="2"/>
</dbReference>
<feature type="region of interest" description="Disordered" evidence="1">
    <location>
        <begin position="52"/>
        <end position="99"/>
    </location>
</feature>
<dbReference type="InterPro" id="IPR035969">
    <property type="entry name" value="Rab-GAP_TBC_sf"/>
</dbReference>
<dbReference type="InterPro" id="IPR000195">
    <property type="entry name" value="Rab-GAP-TBC_dom"/>
</dbReference>
<keyword evidence="4" id="KW-1185">Reference proteome</keyword>
<evidence type="ECO:0000259" key="2">
    <source>
        <dbReference type="PROSITE" id="PS50086"/>
    </source>
</evidence>
<dbReference type="Gene3D" id="1.10.8.270">
    <property type="entry name" value="putative rabgap domain of human tbc1 domain family member 14 like domains"/>
    <property type="match status" value="1"/>
</dbReference>
<gene>
    <name evidence="3" type="ORF">CVIRNUC_004110</name>
</gene>
<sequence length="429" mass="48491">MDGLADGRLSGASVRLIELARLQSAKGVPRDLKDMKHGMHANNACLDPLSQSQQTDELRPAPGNCAAVPPGETATNSHLPDSGHHQQASSGSSPSHRLRQRRFEEELAAGNINLKQLRRMAFHGIPEKEGLRAATWKILLNYLPPERKAWKELLEQKRAAYKQFRQELIIDPKKQEASAAADHPLSQSSSSKWNAFFKDAEMMEQIDRDVLRTHPGLHFFSGDDGAAVTHREEMKRALFIFAKLNPGLRYVQGMNELLAPLYYHFRLDPDRDNSAHAEADAFFCFMDIISEFRDNFCQQLDNSEVGIRATISRLSALLQTLDPELWYHLNHKVKVNPQFYAFRWITLLLTQEFSFPDAVRLWDTLFSDPAGRTDCLLRVCCAMLINVRGDLLQGDFATNLKLLQRYPPVDAHIILHCAEQLASKPSAVS</sequence>
<name>A0AAV1I4A2_9CHLO</name>
<reference evidence="3 4" key="1">
    <citation type="submission" date="2023-10" db="EMBL/GenBank/DDBJ databases">
        <authorList>
            <person name="Maclean D."/>
            <person name="Macfadyen A."/>
        </authorList>
    </citation>
    <scope>NUCLEOTIDE SEQUENCE [LARGE SCALE GENOMIC DNA]</scope>
</reference>
<feature type="domain" description="Rab-GAP TBC" evidence="2">
    <location>
        <begin position="126"/>
        <end position="369"/>
    </location>
</feature>
<dbReference type="Pfam" id="PF00566">
    <property type="entry name" value="RabGAP-TBC"/>
    <property type="match status" value="1"/>
</dbReference>
<protein>
    <recommendedName>
        <fullName evidence="2">Rab-GAP TBC domain-containing protein</fullName>
    </recommendedName>
</protein>
<dbReference type="PROSITE" id="PS50086">
    <property type="entry name" value="TBC_RABGAP"/>
    <property type="match status" value="1"/>
</dbReference>
<dbReference type="SMART" id="SM00164">
    <property type="entry name" value="TBC"/>
    <property type="match status" value="1"/>
</dbReference>